<organism evidence="2 3">
    <name type="scientific">Dibothriocephalus latus</name>
    <name type="common">Fish tapeworm</name>
    <name type="synonym">Diphyllobothrium latum</name>
    <dbReference type="NCBI Taxonomy" id="60516"/>
    <lineage>
        <taxon>Eukaryota</taxon>
        <taxon>Metazoa</taxon>
        <taxon>Spiralia</taxon>
        <taxon>Lophotrochozoa</taxon>
        <taxon>Platyhelminthes</taxon>
        <taxon>Cestoda</taxon>
        <taxon>Eucestoda</taxon>
        <taxon>Diphyllobothriidea</taxon>
        <taxon>Diphyllobothriidae</taxon>
        <taxon>Dibothriocephalus</taxon>
    </lineage>
</organism>
<dbReference type="Proteomes" id="UP000281553">
    <property type="component" value="Unassembled WGS sequence"/>
</dbReference>
<protein>
    <recommendedName>
        <fullName evidence="1">Calponin-homology (CH) domain-containing protein</fullName>
    </recommendedName>
</protein>
<name>A0A3P7LWT7_DIBLA</name>
<dbReference type="AlphaFoldDB" id="A0A3P7LWT7"/>
<reference evidence="2 3" key="1">
    <citation type="submission" date="2018-11" db="EMBL/GenBank/DDBJ databases">
        <authorList>
            <consortium name="Pathogen Informatics"/>
        </authorList>
    </citation>
    <scope>NUCLEOTIDE SEQUENCE [LARGE SCALE GENOMIC DNA]</scope>
</reference>
<dbReference type="PROSITE" id="PS50021">
    <property type="entry name" value="CH"/>
    <property type="match status" value="1"/>
</dbReference>
<dbReference type="GO" id="GO:0008093">
    <property type="term" value="F:cytoskeletal anchor activity"/>
    <property type="evidence" value="ECO:0007669"/>
    <property type="project" value="TreeGrafter"/>
</dbReference>
<evidence type="ECO:0000313" key="3">
    <source>
        <dbReference type="Proteomes" id="UP000281553"/>
    </source>
</evidence>
<dbReference type="SUPFAM" id="SSF47576">
    <property type="entry name" value="Calponin-homology domain, CH-domain"/>
    <property type="match status" value="1"/>
</dbReference>
<dbReference type="PANTHER" id="PTHR46756:SF18">
    <property type="entry name" value="GAS2-LIKE PROTEIN PICKLED EGGS"/>
    <property type="match status" value="1"/>
</dbReference>
<dbReference type="OrthoDB" id="206130at2759"/>
<accession>A0A3P7LWT7</accession>
<dbReference type="Pfam" id="PF00307">
    <property type="entry name" value="CH"/>
    <property type="match status" value="1"/>
</dbReference>
<dbReference type="InterPro" id="IPR036872">
    <property type="entry name" value="CH_dom_sf"/>
</dbReference>
<dbReference type="InterPro" id="IPR001715">
    <property type="entry name" value="CH_dom"/>
</dbReference>
<evidence type="ECO:0000313" key="2">
    <source>
        <dbReference type="EMBL" id="VDN14568.1"/>
    </source>
</evidence>
<dbReference type="GO" id="GO:0051015">
    <property type="term" value="F:actin filament binding"/>
    <property type="evidence" value="ECO:0007669"/>
    <property type="project" value="TreeGrafter"/>
</dbReference>
<dbReference type="Gene3D" id="1.10.418.10">
    <property type="entry name" value="Calponin-like domain"/>
    <property type="match status" value="1"/>
</dbReference>
<evidence type="ECO:0000259" key="1">
    <source>
        <dbReference type="PROSITE" id="PS50021"/>
    </source>
</evidence>
<dbReference type="PANTHER" id="PTHR46756">
    <property type="entry name" value="TRANSGELIN"/>
    <property type="match status" value="1"/>
</dbReference>
<dbReference type="EMBL" id="UYRU01059661">
    <property type="protein sequence ID" value="VDN14568.1"/>
    <property type="molecule type" value="Genomic_DNA"/>
</dbReference>
<gene>
    <name evidence="2" type="ORF">DILT_LOCUS10399</name>
</gene>
<sequence>MSPPTSTPKTQTMGKQDEFSTAIAEDLAEWASHLFPDLAGDLKGDNFFDQISDGILLCQYATQLHQRMTESRSGSKESSKRRLQGVRVASARAFLPIEPPKYHSREFGPRSRAGAPFWVRENIASFLKWCRSVGFPDSILFETEDLVSRKNLRSVTVCLLEVARLSGKFGVEVPEIVHLEKQIDAELAAERRGVSKREGVVKPSTPKNNSPVADVSSLDEVVSYAYT</sequence>
<dbReference type="GO" id="GO:0005884">
    <property type="term" value="C:actin filament"/>
    <property type="evidence" value="ECO:0007669"/>
    <property type="project" value="TreeGrafter"/>
</dbReference>
<dbReference type="SMART" id="SM00033">
    <property type="entry name" value="CH"/>
    <property type="match status" value="1"/>
</dbReference>
<proteinExistence type="predicted"/>
<feature type="domain" description="Calponin-homology (CH)" evidence="1">
    <location>
        <begin position="21"/>
        <end position="166"/>
    </location>
</feature>
<dbReference type="GO" id="GO:0051764">
    <property type="term" value="P:actin crosslink formation"/>
    <property type="evidence" value="ECO:0007669"/>
    <property type="project" value="TreeGrafter"/>
</dbReference>
<keyword evidence="3" id="KW-1185">Reference proteome</keyword>